<keyword evidence="8 11" id="KW-1133">Transmembrane helix</keyword>
<reference evidence="12" key="1">
    <citation type="journal article" date="2018" name="Genome Biol. Evol.">
        <title>Genomics and development of Lentinus tigrinus, a white-rot wood-decaying mushroom with dimorphic fruiting bodies.</title>
        <authorList>
            <person name="Wu B."/>
            <person name="Xu Z."/>
            <person name="Knudson A."/>
            <person name="Carlson A."/>
            <person name="Chen N."/>
            <person name="Kovaka S."/>
            <person name="LaButti K."/>
            <person name="Lipzen A."/>
            <person name="Pennachio C."/>
            <person name="Riley R."/>
            <person name="Schakwitz W."/>
            <person name="Umezawa K."/>
            <person name="Ohm R.A."/>
            <person name="Grigoriev I.V."/>
            <person name="Nagy L.G."/>
            <person name="Gibbons J."/>
            <person name="Hibbett D."/>
        </authorList>
    </citation>
    <scope>NUCLEOTIDE SEQUENCE [LARGE SCALE GENOMIC DNA]</scope>
    <source>
        <strain evidence="12">ALCF2SS1-6</strain>
    </source>
</reference>
<dbReference type="UniPathway" id="UPA00196"/>
<feature type="transmembrane region" description="Helical" evidence="11">
    <location>
        <begin position="435"/>
        <end position="456"/>
    </location>
</feature>
<feature type="transmembrane region" description="Helical" evidence="11">
    <location>
        <begin position="629"/>
        <end position="650"/>
    </location>
</feature>
<accession>A0A5C2S479</accession>
<comment type="similarity">
    <text evidence="3">Belongs to the PIGG/PIGN/PIGO family. PIGO subfamily.</text>
</comment>
<feature type="transmembrane region" description="Helical" evidence="11">
    <location>
        <begin position="777"/>
        <end position="797"/>
    </location>
</feature>
<evidence type="ECO:0000256" key="11">
    <source>
        <dbReference type="SAM" id="Phobius"/>
    </source>
</evidence>
<organism evidence="12 13">
    <name type="scientific">Lentinus tigrinus ALCF2SS1-6</name>
    <dbReference type="NCBI Taxonomy" id="1328759"/>
    <lineage>
        <taxon>Eukaryota</taxon>
        <taxon>Fungi</taxon>
        <taxon>Dikarya</taxon>
        <taxon>Basidiomycota</taxon>
        <taxon>Agaricomycotina</taxon>
        <taxon>Agaricomycetes</taxon>
        <taxon>Polyporales</taxon>
        <taxon>Polyporaceae</taxon>
        <taxon>Lentinus</taxon>
    </lineage>
</organism>
<protein>
    <submittedName>
        <fullName evidence="12">Uncharacterized protein</fullName>
    </submittedName>
</protein>
<evidence type="ECO:0000313" key="12">
    <source>
        <dbReference type="EMBL" id="RPD58320.1"/>
    </source>
</evidence>
<evidence type="ECO:0000256" key="2">
    <source>
        <dbReference type="ARBA" id="ARBA00004687"/>
    </source>
</evidence>
<evidence type="ECO:0000256" key="1">
    <source>
        <dbReference type="ARBA" id="ARBA00004477"/>
    </source>
</evidence>
<dbReference type="GO" id="GO:0006506">
    <property type="term" value="P:GPI anchor biosynthetic process"/>
    <property type="evidence" value="ECO:0007669"/>
    <property type="project" value="UniProtKB-UniPathway"/>
</dbReference>
<keyword evidence="5" id="KW-0808">Transferase</keyword>
<gene>
    <name evidence="12" type="ORF">L227DRAFT_551037</name>
</gene>
<dbReference type="InterPro" id="IPR039524">
    <property type="entry name" value="PIGO/GPI13"/>
</dbReference>
<evidence type="ECO:0000256" key="7">
    <source>
        <dbReference type="ARBA" id="ARBA00022824"/>
    </source>
</evidence>
<feature type="transmembrane region" description="Helical" evidence="11">
    <location>
        <begin position="6"/>
        <end position="24"/>
    </location>
</feature>
<comment type="pathway">
    <text evidence="2">Glycolipid biosynthesis; glycosylphosphatidylinositol-anchor biosynthesis.</text>
</comment>
<dbReference type="Pfam" id="PF01663">
    <property type="entry name" value="Phosphodiest"/>
    <property type="match status" value="1"/>
</dbReference>
<dbReference type="InterPro" id="IPR037675">
    <property type="entry name" value="PIG-O_N"/>
</dbReference>
<dbReference type="PANTHER" id="PTHR23071:SF1">
    <property type="entry name" value="GPI ETHANOLAMINE PHOSPHATE TRANSFERASE 3"/>
    <property type="match status" value="1"/>
</dbReference>
<dbReference type="GO" id="GO:0051377">
    <property type="term" value="F:mannose-ethanolamine phosphotransferase activity"/>
    <property type="evidence" value="ECO:0007669"/>
    <property type="project" value="InterPro"/>
</dbReference>
<evidence type="ECO:0000256" key="5">
    <source>
        <dbReference type="ARBA" id="ARBA00022679"/>
    </source>
</evidence>
<dbReference type="PANTHER" id="PTHR23071">
    <property type="entry name" value="PHOSPHATIDYLINOSITOL GLYCAN"/>
    <property type="match status" value="1"/>
</dbReference>
<feature type="transmembrane region" description="Helical" evidence="11">
    <location>
        <begin position="749"/>
        <end position="771"/>
    </location>
</feature>
<dbReference type="OrthoDB" id="272139at2759"/>
<dbReference type="Gene3D" id="3.40.720.10">
    <property type="entry name" value="Alkaline Phosphatase, subunit A"/>
    <property type="match status" value="1"/>
</dbReference>
<feature type="transmembrane region" description="Helical" evidence="11">
    <location>
        <begin position="922"/>
        <end position="944"/>
    </location>
</feature>
<evidence type="ECO:0000256" key="9">
    <source>
        <dbReference type="ARBA" id="ARBA00023136"/>
    </source>
</evidence>
<feature type="transmembrane region" description="Helical" evidence="11">
    <location>
        <begin position="879"/>
        <end position="901"/>
    </location>
</feature>
<sequence length="1002" mass="110035">MATKGLSLLLAVFLVHLAGIYLYTRGFLLTRLSLPDITTCPDGECTLVPSHKRAVVLVIDALRFDFLSPHPPEPPSPYHHNVLVLPQELTASQPSRSFLFEMFSDPPTTTLQRLKGITTGSLPTFIDMGSNFGGSSITEDSFIGQLRAAGKKIAFMGDDTWTTVFPDSFEPNMTFPYDSFNVEDLHTVDEGVIEHLFPLLEDKAAGWDVLIGHFLGVDHVGHRVGPDHPTMKAKLTQMDDVLRRVVDKLDDDTLLILMGDHGMDRKGDHGGDGDLETSAALWVYSKGPQLVHPGASIPSFLLMTRVFPGATVEHRHIQQIDLAPTLSLALGLPIPFNNLGTVIPELFWHDKAGRDYTRALSLNAVQVKRYLDTYHDSASGAELDKAWGELERIWASIDFEFRTHAADVEAQWLAMKMYTRDALAVCRMLWAQFNLGLMVLGLTLLVTGTVAAALLYFKLRALEAGWQEWTLAARRWYLSSAVGGAFLGFVAYMTVSRYVKGLDLVESLLFGGAGMLSLVIIASSLPQFSGLRPSSLTSIPLPLILHAAAFASNSFTVWEDRVVTYLLITSIVPNILVGFTAPTARLRQRILGFSTLFAVCVRLMAMSTVCREEQQPFCHVTFFASSSLPSPPMPILALSIPIALALPWIMRRFLRISRSDRGTATLVLVGLLPAVLFLGSAFWVLEHWDSSEQFGPEWVGVLRSTRTWYARLAVGLVLFFGYALWWLVPLCLEISTESKQDEGKREVTVIGFANAFGAPYLVFWSLFLGLLYAATQLTGQVVLALVAVAIMAHLEVVDSVRDVRGLEAVFASGNPSAVLQADELRAPVMPLCFSEITPLAILAVHVFFTTGHQAVIPSIQWKTAFVLTPTLAYPISPLLVILNTFGPHFLVALAVPLLALWNVPPLPQPQADVKARVDAIRAGLSVMLYHGTLLLSSAVCAAWLRRHLMVWKIFAPRFMLAAVTVVVVDVAVLFGVGVGVGRVSERVSRLFAAMNPDKAKSS</sequence>
<feature type="transmembrane region" description="Helical" evidence="11">
    <location>
        <begin position="590"/>
        <end position="609"/>
    </location>
</feature>
<keyword evidence="6 11" id="KW-0812">Transmembrane</keyword>
<proteinExistence type="inferred from homology"/>
<feature type="transmembrane region" description="Helical" evidence="11">
    <location>
        <begin position="476"/>
        <end position="495"/>
    </location>
</feature>
<feature type="transmembrane region" description="Helical" evidence="11">
    <location>
        <begin position="662"/>
        <end position="685"/>
    </location>
</feature>
<keyword evidence="9 11" id="KW-0472">Membrane</keyword>
<feature type="transmembrane region" description="Helical" evidence="11">
    <location>
        <begin position="956"/>
        <end position="980"/>
    </location>
</feature>
<evidence type="ECO:0000256" key="3">
    <source>
        <dbReference type="ARBA" id="ARBA00008695"/>
    </source>
</evidence>
<feature type="transmembrane region" description="Helical" evidence="11">
    <location>
        <begin position="562"/>
        <end position="581"/>
    </location>
</feature>
<dbReference type="InterPro" id="IPR017850">
    <property type="entry name" value="Alkaline_phosphatase_core_sf"/>
</dbReference>
<evidence type="ECO:0000256" key="10">
    <source>
        <dbReference type="ARBA" id="ARBA00023180"/>
    </source>
</evidence>
<keyword evidence="10" id="KW-0325">Glycoprotein</keyword>
<dbReference type="Proteomes" id="UP000313359">
    <property type="component" value="Unassembled WGS sequence"/>
</dbReference>
<keyword evidence="4" id="KW-0337">GPI-anchor biosynthesis</keyword>
<dbReference type="CDD" id="cd16023">
    <property type="entry name" value="GPI_EPT_3"/>
    <property type="match status" value="1"/>
</dbReference>
<evidence type="ECO:0000256" key="6">
    <source>
        <dbReference type="ARBA" id="ARBA00022692"/>
    </source>
</evidence>
<dbReference type="SUPFAM" id="SSF53649">
    <property type="entry name" value="Alkaline phosphatase-like"/>
    <property type="match status" value="1"/>
</dbReference>
<name>A0A5C2S479_9APHY</name>
<dbReference type="EMBL" id="ML122276">
    <property type="protein sequence ID" value="RPD58320.1"/>
    <property type="molecule type" value="Genomic_DNA"/>
</dbReference>
<feature type="transmembrane region" description="Helical" evidence="11">
    <location>
        <begin position="507"/>
        <end position="525"/>
    </location>
</feature>
<dbReference type="GO" id="GO:0005789">
    <property type="term" value="C:endoplasmic reticulum membrane"/>
    <property type="evidence" value="ECO:0007669"/>
    <property type="project" value="UniProtKB-SubCell"/>
</dbReference>
<dbReference type="InterPro" id="IPR002591">
    <property type="entry name" value="Phosphodiest/P_Trfase"/>
</dbReference>
<evidence type="ECO:0000256" key="4">
    <source>
        <dbReference type="ARBA" id="ARBA00022502"/>
    </source>
</evidence>
<dbReference type="AlphaFoldDB" id="A0A5C2S479"/>
<feature type="transmembrane region" description="Helical" evidence="11">
    <location>
        <begin position="708"/>
        <end position="728"/>
    </location>
</feature>
<keyword evidence="13" id="KW-1185">Reference proteome</keyword>
<comment type="subcellular location">
    <subcellularLocation>
        <location evidence="1">Endoplasmic reticulum membrane</location>
        <topology evidence="1">Multi-pass membrane protein</topology>
    </subcellularLocation>
</comment>
<keyword evidence="7" id="KW-0256">Endoplasmic reticulum</keyword>
<evidence type="ECO:0000256" key="8">
    <source>
        <dbReference type="ARBA" id="ARBA00022989"/>
    </source>
</evidence>
<evidence type="ECO:0000313" key="13">
    <source>
        <dbReference type="Proteomes" id="UP000313359"/>
    </source>
</evidence>
<dbReference type="STRING" id="1328759.A0A5C2S479"/>